<dbReference type="AlphaFoldDB" id="A0ABD3AZL7"/>
<feature type="region of interest" description="Disordered" evidence="1">
    <location>
        <begin position="445"/>
        <end position="484"/>
    </location>
</feature>
<organism evidence="2 3">
    <name type="scientific">Cinchona calisaya</name>
    <dbReference type="NCBI Taxonomy" id="153742"/>
    <lineage>
        <taxon>Eukaryota</taxon>
        <taxon>Viridiplantae</taxon>
        <taxon>Streptophyta</taxon>
        <taxon>Embryophyta</taxon>
        <taxon>Tracheophyta</taxon>
        <taxon>Spermatophyta</taxon>
        <taxon>Magnoliopsida</taxon>
        <taxon>eudicotyledons</taxon>
        <taxon>Gunneridae</taxon>
        <taxon>Pentapetalae</taxon>
        <taxon>asterids</taxon>
        <taxon>lamiids</taxon>
        <taxon>Gentianales</taxon>
        <taxon>Rubiaceae</taxon>
        <taxon>Cinchonoideae</taxon>
        <taxon>Cinchoneae</taxon>
        <taxon>Cinchona</taxon>
    </lineage>
</organism>
<feature type="compositionally biased region" description="Basic and acidic residues" evidence="1">
    <location>
        <begin position="611"/>
        <end position="629"/>
    </location>
</feature>
<accession>A0ABD3AZL7</accession>
<feature type="compositionally biased region" description="Basic and acidic residues" evidence="1">
    <location>
        <begin position="399"/>
        <end position="418"/>
    </location>
</feature>
<proteinExistence type="predicted"/>
<name>A0ABD3AZL7_9GENT</name>
<feature type="compositionally biased region" description="Basic and acidic residues" evidence="1">
    <location>
        <begin position="445"/>
        <end position="472"/>
    </location>
</feature>
<protein>
    <recommendedName>
        <fullName evidence="4">Embryo defective 1703</fullName>
    </recommendedName>
</protein>
<reference evidence="2 3" key="1">
    <citation type="submission" date="2024-11" db="EMBL/GenBank/DDBJ databases">
        <title>A near-complete genome assembly of Cinchona calisaya.</title>
        <authorList>
            <person name="Lian D.C."/>
            <person name="Zhao X.W."/>
            <person name="Wei L."/>
        </authorList>
    </citation>
    <scope>NUCLEOTIDE SEQUENCE [LARGE SCALE GENOMIC DNA]</scope>
    <source>
        <tissue evidence="2">Nenye</tissue>
    </source>
</reference>
<dbReference type="PANTHER" id="PTHR34962:SF1">
    <property type="entry name" value="EMBRYO DEFECTIVE 1703-RELATED"/>
    <property type="match status" value="1"/>
</dbReference>
<comment type="caution">
    <text evidence="2">The sequence shown here is derived from an EMBL/GenBank/DDBJ whole genome shotgun (WGS) entry which is preliminary data.</text>
</comment>
<feature type="region of interest" description="Disordered" evidence="1">
    <location>
        <begin position="517"/>
        <end position="542"/>
    </location>
</feature>
<evidence type="ECO:0000313" key="3">
    <source>
        <dbReference type="Proteomes" id="UP001630127"/>
    </source>
</evidence>
<dbReference type="PANTHER" id="PTHR34962">
    <property type="entry name" value="EMBRYO DEFECTIVE 1703-RELATED"/>
    <property type="match status" value="1"/>
</dbReference>
<evidence type="ECO:0000256" key="1">
    <source>
        <dbReference type="SAM" id="MobiDB-lite"/>
    </source>
</evidence>
<gene>
    <name evidence="2" type="ORF">ACH5RR_000068</name>
</gene>
<dbReference type="EMBL" id="JBJUIK010000001">
    <property type="protein sequence ID" value="KAL3536702.1"/>
    <property type="molecule type" value="Genomic_DNA"/>
</dbReference>
<feature type="compositionally biased region" description="Basic and acidic residues" evidence="1">
    <location>
        <begin position="522"/>
        <end position="535"/>
    </location>
</feature>
<feature type="compositionally biased region" description="Basic and acidic residues" evidence="1">
    <location>
        <begin position="919"/>
        <end position="933"/>
    </location>
</feature>
<dbReference type="Proteomes" id="UP001630127">
    <property type="component" value="Unassembled WGS sequence"/>
</dbReference>
<feature type="region of interest" description="Disordered" evidence="1">
    <location>
        <begin position="399"/>
        <end position="425"/>
    </location>
</feature>
<feature type="compositionally biased region" description="Polar residues" evidence="1">
    <location>
        <begin position="473"/>
        <end position="484"/>
    </location>
</feature>
<sequence>MELLNSSTTISSNHMLSPGLATIFSPKFPFKSYKNKAPSKLSIPNSNKFRLHPPFSLYIPLSSPSRFKLSAQFRRPPNRQNYLRKKLTQHKQVSPNSDFQNPVPKFIDNYDSGSNLHGLVEKSSSLDDNSGGVKEMELESKSKLLGGNVFWDKLENWVEQCKKDIEFWGVGTGPIFNVFQDSEGKVERVVVDEDEILRRRGVEPLLYKEGDVEDLTELNERISYAKVLAREMEDGNDVLLRNSSVVKYFTSKGKSGLVSMIQGVSLKPVLDSKLSRAGITVVCCVFVIVVVMRLISVRESKPEYTRFEKEIMRRKLKARMEKEKTRKGTVEVIQEITGPIAEYVERPQLDKEELMNSVKQAGKSSRTMVLPQYGSGQNVSSVDDDDKIQEIRAMARRVRQLERRDSSEDNNDGEDHQINELSNEEEIIQKHRFVDVRSEMDHVDGYEGQTRDHGGTKDDESVTDNSKDESRSLTDVASGNSGLAETSKLINMKFPDESERPTTHVDNFELDLQSLSTVQTREQSEASESHLRKPSESSTAKKFRVIQSVEEAREYLSNRDDNIESTVEHEVRTTKQLDPLSTELDQEEIDANASQRLYVSDKISNSSTLSKRPDSMRVSEKSPSRRTENFQKINKHPKTVEGEGEQKVDLGTFRLSDTESSLAKLPNETETDIVVSQEQNDDSKIFPHSVSIESSDSSITCGDSVSETSRKIPAKGNITNDVTERKGEADHQLPGIPSGQESRGNQKLVSSVTKENWLEKNFHEIEPIVKKIGVGFRDNYIVAKAKTNDDMNLKTDMTQLLPDGDGSELEWMKDERLRETVFKVRENEIAGRDPFHLMDDEDKLAFFSGLERKVEQENAKLSNLHEWVHSNIENLDYGADGISLYDPPEKIIPRWKGPPVEKIPEFLKNSIAQQKELVPENVRHSNAMKKSEEGSLQLSEESPLSDGLLKDSALSSQIIVSQNKSSKTSRTIIEGSDGSVKAAKKSGKEYWQHTKKWSQGFLESFNAETDPEVKAVMKDMGKDLDRWITQKEIKEAADLIDKLPERGQELIKEKLNKVKREMEVFGPQAVVSKYRDYADEKEDDYLWWLDLPYVLCIELYTEQEGEQKVGLYSLEMAADLELDPKQYHVIAFEDAGDCKNMCYTIQAHMEILGNGNAFVVARPPKDAFREAKANGFGVTVIRKGEMQLNVDQTLEEVEELIAELGSKIYHDTTMRERSVDISAVMKGVFGLKKPVRRTRNRLRRKLTKPANS</sequence>
<feature type="region of interest" description="Disordered" evidence="1">
    <location>
        <begin position="919"/>
        <end position="942"/>
    </location>
</feature>
<evidence type="ECO:0000313" key="2">
    <source>
        <dbReference type="EMBL" id="KAL3536702.1"/>
    </source>
</evidence>
<evidence type="ECO:0008006" key="4">
    <source>
        <dbReference type="Google" id="ProtNLM"/>
    </source>
</evidence>
<feature type="region of interest" description="Disordered" evidence="1">
    <location>
        <begin position="725"/>
        <end position="746"/>
    </location>
</feature>
<feature type="region of interest" description="Disordered" evidence="1">
    <location>
        <begin position="604"/>
        <end position="646"/>
    </location>
</feature>
<keyword evidence="3" id="KW-1185">Reference proteome</keyword>